<proteinExistence type="predicted"/>
<gene>
    <name evidence="3" type="ORF">Abci_007_086</name>
    <name evidence="4" type="ORF">ACI01nite_18080</name>
</gene>
<dbReference type="PANTHER" id="PTHR30441:SF4">
    <property type="entry name" value="PROTEIN ASMA"/>
    <property type="match status" value="1"/>
</dbReference>
<dbReference type="PANTHER" id="PTHR30441">
    <property type="entry name" value="DUF748 DOMAIN-CONTAINING PROTEIN"/>
    <property type="match status" value="1"/>
</dbReference>
<feature type="region of interest" description="Disordered" evidence="1">
    <location>
        <begin position="138"/>
        <end position="158"/>
    </location>
</feature>
<evidence type="ECO:0000256" key="2">
    <source>
        <dbReference type="SAM" id="Phobius"/>
    </source>
</evidence>
<accession>A0A6N3SSH9</accession>
<reference evidence="3 5" key="1">
    <citation type="submission" date="2012-11" db="EMBL/GenBank/DDBJ databases">
        <title>Whole genome sequence of Acetobacter cibinongensis 4H-1.</title>
        <authorList>
            <person name="Azuma Y."/>
            <person name="Higashiura N."/>
            <person name="Hirakawa H."/>
            <person name="Matsushita K."/>
        </authorList>
    </citation>
    <scope>NUCLEOTIDE SEQUENCE [LARGE SCALE GENOMIC DNA]</scope>
    <source>
        <strain evidence="3 5">4H-1</strain>
    </source>
</reference>
<reference evidence="4 6" key="2">
    <citation type="submission" date="2019-07" db="EMBL/GenBank/DDBJ databases">
        <title>Whole genome shotgun sequence of Acetobacter cibinongensis NBRC 16605.</title>
        <authorList>
            <person name="Hosoyama A."/>
            <person name="Uohara A."/>
            <person name="Ohji S."/>
            <person name="Ichikawa N."/>
        </authorList>
    </citation>
    <scope>NUCLEOTIDE SEQUENCE [LARGE SCALE GENOMIC DNA]</scope>
    <source>
        <strain evidence="4 6">NBRC 16605</strain>
    </source>
</reference>
<keyword evidence="2" id="KW-0472">Membrane</keyword>
<dbReference type="Proteomes" id="UP000321891">
    <property type="component" value="Unassembled WGS sequence"/>
</dbReference>
<accession>A0A0D6N286</accession>
<dbReference type="EMBL" id="BAMV01000007">
    <property type="protein sequence ID" value="GAN59683.1"/>
    <property type="molecule type" value="Genomic_DNA"/>
</dbReference>
<organism evidence="3 5">
    <name type="scientific">Acetobacter cibinongensis</name>
    <dbReference type="NCBI Taxonomy" id="146475"/>
    <lineage>
        <taxon>Bacteria</taxon>
        <taxon>Pseudomonadati</taxon>
        <taxon>Pseudomonadota</taxon>
        <taxon>Alphaproteobacteria</taxon>
        <taxon>Acetobacterales</taxon>
        <taxon>Acetobacteraceae</taxon>
        <taxon>Acetobacter</taxon>
    </lineage>
</organism>
<evidence type="ECO:0000313" key="4">
    <source>
        <dbReference type="EMBL" id="GEL59206.1"/>
    </source>
</evidence>
<keyword evidence="2" id="KW-1133">Transmembrane helix</keyword>
<dbReference type="Proteomes" id="UP000032671">
    <property type="component" value="Unassembled WGS sequence"/>
</dbReference>
<keyword evidence="6" id="KW-1185">Reference proteome</keyword>
<dbReference type="STRING" id="1231339.Abci_007_086"/>
<evidence type="ECO:0000256" key="1">
    <source>
        <dbReference type="SAM" id="MobiDB-lite"/>
    </source>
</evidence>
<dbReference type="AlphaFoldDB" id="A0A0D6N286"/>
<name>A0A0D6N286_9PROT</name>
<dbReference type="GO" id="GO:0090313">
    <property type="term" value="P:regulation of protein targeting to membrane"/>
    <property type="evidence" value="ECO:0007669"/>
    <property type="project" value="TreeGrafter"/>
</dbReference>
<sequence>MVERMQTNPTGHKRSRRFWLLCAAGGVLGVAGASVLVGWFAVGHVNLGPFVGRRATAMLGRPVTIHSLTVKPGSWLQVQLDDVHVANIEGGTEPDMVRVGHLSAEVKLASLFKGPMIVRHVAGDSVHVLVERTPQNKPNWRFKKQGEEAQPAPTPKALPKEELTPHFPPQASPMPAFPVAQERSSYPTSLDVAITNGDVIYRTSHGTDYRAELKTVGLQTKDSNSPVTFKVDGAYNTNPVQIEATLQPFADLRDSSKPYGMQATIRSGDMTIHFDGSATDPVNADGLAGHVTVETPTSAPLMAIAGMSVPLTVPMQMEGEFVHSVDVWRLTQGKGSVKGNPLTITLAELKEGARGQPDHVKADIAFDKLDLNGFLAKNGAPSNDSATDLPLTVIAAPDPLVEARVIAKDIRYNVYRLNSTTLMASVMPGVMNINTLSVGYLGATLNASGKIEAAAKGNAHVQGQAALTGADIDTFRRALGFQSVPLRGRLDMQMTVEATQPTLNAAMSHATVAAAVSMKNGALDRKVIKAASADLGMLFHKMDGTTPVQCLLAVVSMQNNAGQALPLRIKTADGTLSANARFDINRKWFDLIFSTQSETTGRFALDIPVRVSGSFSSPSVGLAKWSAEGRAMLAQSERLTVLPAGVRKFAQANACYRAISPEKK</sequence>
<dbReference type="EMBL" id="BJVU01000007">
    <property type="protein sequence ID" value="GEL59206.1"/>
    <property type="molecule type" value="Genomic_DNA"/>
</dbReference>
<evidence type="ECO:0000313" key="5">
    <source>
        <dbReference type="Proteomes" id="UP000032671"/>
    </source>
</evidence>
<feature type="transmembrane region" description="Helical" evidence="2">
    <location>
        <begin position="20"/>
        <end position="42"/>
    </location>
</feature>
<keyword evidence="2" id="KW-0812">Transmembrane</keyword>
<evidence type="ECO:0008006" key="7">
    <source>
        <dbReference type="Google" id="ProtNLM"/>
    </source>
</evidence>
<dbReference type="InterPro" id="IPR052894">
    <property type="entry name" value="AsmA-related"/>
</dbReference>
<evidence type="ECO:0000313" key="6">
    <source>
        <dbReference type="Proteomes" id="UP000321891"/>
    </source>
</evidence>
<comment type="caution">
    <text evidence="3">The sequence shown here is derived from an EMBL/GenBank/DDBJ whole genome shotgun (WGS) entry which is preliminary data.</text>
</comment>
<dbReference type="GO" id="GO:0005886">
    <property type="term" value="C:plasma membrane"/>
    <property type="evidence" value="ECO:0007669"/>
    <property type="project" value="TreeGrafter"/>
</dbReference>
<protein>
    <recommendedName>
        <fullName evidence="7">AsmA-like C-terminal domain-containing protein</fullName>
    </recommendedName>
</protein>
<evidence type="ECO:0000313" key="3">
    <source>
        <dbReference type="EMBL" id="GAN59683.1"/>
    </source>
</evidence>